<dbReference type="PROSITE" id="PS51406">
    <property type="entry name" value="FIBRINOGEN_C_2"/>
    <property type="match status" value="1"/>
</dbReference>
<evidence type="ECO:0000313" key="2">
    <source>
        <dbReference type="EMBL" id="KAK2143005.1"/>
    </source>
</evidence>
<dbReference type="InterPro" id="IPR014716">
    <property type="entry name" value="Fibrinogen_a/b/g_C_1"/>
</dbReference>
<dbReference type="EMBL" id="JAODUP010000887">
    <property type="protein sequence ID" value="KAK2143005.1"/>
    <property type="molecule type" value="Genomic_DNA"/>
</dbReference>
<dbReference type="PANTHER" id="PTHR19143">
    <property type="entry name" value="FIBRINOGEN/TENASCIN/ANGIOPOEITIN"/>
    <property type="match status" value="1"/>
</dbReference>
<sequence>MPQTTLKLVKLYHITTSCFVLLITSLVAQDSLPVRFEENSIIPDDEMFLTDNSKDTCTLFKLDDDEAEVGKRTKFRISIPELVLDEVAVSMIGSNMGCDRDLYLMPLSPNETLKWRGCWPICPLIKSARSGNEEKCRFECQCSGRCKEIQVIRKPYSIQDSSWSVCEMTLKYKAVPTSCTYFSSQQSGIYEYVIADTPNLIRREFYCDSNIDGGGWTVLMRRQDGSVDFNRDWHEYKVGFGSMDDEFWIGNDVIHQLTNNGRTYTLRIDMITAQHKILFLKYGSFSVGPESDKYRLRISGYDKSSNTDDYMTYHDNALFCTSNDDNDEASVSLARVLEAPFWYRELTQMSITRYYDDMYLYVDYEKVNLKFAVMMIRPN</sequence>
<dbReference type="Gene3D" id="3.90.215.10">
    <property type="entry name" value="Gamma Fibrinogen, chain A, domain 1"/>
    <property type="match status" value="1"/>
</dbReference>
<dbReference type="InterPro" id="IPR002181">
    <property type="entry name" value="Fibrinogen_a/b/g_C_dom"/>
</dbReference>
<name>A0AAD9MRQ6_9ANNE</name>
<organism evidence="2 3">
    <name type="scientific">Paralvinella palmiformis</name>
    <dbReference type="NCBI Taxonomy" id="53620"/>
    <lineage>
        <taxon>Eukaryota</taxon>
        <taxon>Metazoa</taxon>
        <taxon>Spiralia</taxon>
        <taxon>Lophotrochozoa</taxon>
        <taxon>Annelida</taxon>
        <taxon>Polychaeta</taxon>
        <taxon>Sedentaria</taxon>
        <taxon>Canalipalpata</taxon>
        <taxon>Terebellida</taxon>
        <taxon>Terebelliformia</taxon>
        <taxon>Alvinellidae</taxon>
        <taxon>Paralvinella</taxon>
    </lineage>
</organism>
<dbReference type="GO" id="GO:0005615">
    <property type="term" value="C:extracellular space"/>
    <property type="evidence" value="ECO:0007669"/>
    <property type="project" value="TreeGrafter"/>
</dbReference>
<evidence type="ECO:0000313" key="3">
    <source>
        <dbReference type="Proteomes" id="UP001208570"/>
    </source>
</evidence>
<reference evidence="2" key="1">
    <citation type="journal article" date="2023" name="Mol. Biol. Evol.">
        <title>Third-Generation Sequencing Reveals the Adaptive Role of the Epigenome in Three Deep-Sea Polychaetes.</title>
        <authorList>
            <person name="Perez M."/>
            <person name="Aroh O."/>
            <person name="Sun Y."/>
            <person name="Lan Y."/>
            <person name="Juniper S.K."/>
            <person name="Young C.R."/>
            <person name="Angers B."/>
            <person name="Qian P.Y."/>
        </authorList>
    </citation>
    <scope>NUCLEOTIDE SEQUENCE</scope>
    <source>
        <strain evidence="2">P08H-3</strain>
    </source>
</reference>
<dbReference type="SMART" id="SM00186">
    <property type="entry name" value="FBG"/>
    <property type="match status" value="1"/>
</dbReference>
<gene>
    <name evidence="2" type="ORF">LSH36_887g01064</name>
</gene>
<evidence type="ECO:0000259" key="1">
    <source>
        <dbReference type="PROSITE" id="PS51406"/>
    </source>
</evidence>
<accession>A0AAD9MRQ6</accession>
<dbReference type="InterPro" id="IPR050373">
    <property type="entry name" value="Fibrinogen_C-term_domain"/>
</dbReference>
<proteinExistence type="predicted"/>
<keyword evidence="3" id="KW-1185">Reference proteome</keyword>
<comment type="caution">
    <text evidence="2">The sequence shown here is derived from an EMBL/GenBank/DDBJ whole genome shotgun (WGS) entry which is preliminary data.</text>
</comment>
<protein>
    <recommendedName>
        <fullName evidence="1">Fibrinogen C-terminal domain-containing protein</fullName>
    </recommendedName>
</protein>
<dbReference type="InterPro" id="IPR036056">
    <property type="entry name" value="Fibrinogen-like_C"/>
</dbReference>
<dbReference type="Proteomes" id="UP001208570">
    <property type="component" value="Unassembled WGS sequence"/>
</dbReference>
<dbReference type="Pfam" id="PF00147">
    <property type="entry name" value="Fibrinogen_C"/>
    <property type="match status" value="1"/>
</dbReference>
<dbReference type="AlphaFoldDB" id="A0AAD9MRQ6"/>
<feature type="domain" description="Fibrinogen C-terminal" evidence="1">
    <location>
        <begin position="170"/>
        <end position="379"/>
    </location>
</feature>
<dbReference type="SUPFAM" id="SSF56496">
    <property type="entry name" value="Fibrinogen C-terminal domain-like"/>
    <property type="match status" value="1"/>
</dbReference>